<protein>
    <submittedName>
        <fullName evidence="1">Uncharacterized protein</fullName>
    </submittedName>
</protein>
<sequence length="842" mass="93343">MGQAESKYDFIMATTECLINKNLRQLFHIDPKMRHIELRDAKRGSVDIELDPPVIFIVDDGNKIPDGHLASIPGGQKDKDSYRTVHLQINIKRGTITGGYGGIEIPIQNWQLVFPCELGPDVRINEKGEAINYGVGDKVQSAGRVYPYPGDYSIQRLYAQVTTAIKDVPDLKLSRVTGMGVEKEIPMTLSCWRKKYSDHWDVLMKLLFDREEQNPQDGNSIFSIPFQLSTPQELPNNENHNPAFVHQQTYLCHDPASTGNNLKAILQCEIAAGHETGTVFASDLETSLLKADEGIFIISTETLLGEHILPQLRIFTLMSDITSFSSIGHNSDKEASATLRSALESHNDVFDFQRVTNGPGEPFVYQFRKTEEIKPPTSEIIAYKKSKPDATPRPLKRVTITQAPPEEGYVEHYLHQFGWGSEPKPKPHESSIFAEASWRPDTNEINLKGHVEINRIDYIITIHWSFLILINELNGEIGFDVKFNVNNDSFFKATINEYTATAQCSKLDNSFNDFVQEVLRTELNMESSKTRMHLKSLSSVFPHDGILCFSDPKFDAKGNLLTKICNNFNPPEHSDPVVTLPPPIKAKFPTTVAAPLPRAEGPLEIAAVVPQNDAASEQESEKRVPRLAWSLTPEHLTAESDSVNLFVEGFNETEKDIIFESVAIIFTSAVTGTNMFRSDCINDKYAPSTEQPLRSESAGKSIQSGDKYVGFAMEAGVLAGIPSSTIIVPKPTKIPGTVTASASSEDTTIKLDVFALDTEKTSEGTTFWKAVISPMPSQTTTSYVVSPQAAISYELKIPTGIAGKYNIQVVESWGSPTSLGESSSIAERTPSHDPYYLPLVLK</sequence>
<reference evidence="1 2" key="1">
    <citation type="submission" date="2019-10" db="EMBL/GenBank/DDBJ databases">
        <authorList>
            <person name="Palmer J.M."/>
        </authorList>
    </citation>
    <scope>NUCLEOTIDE SEQUENCE [LARGE SCALE GENOMIC DNA]</scope>
    <source>
        <strain evidence="1 2">TWF694</strain>
    </source>
</reference>
<dbReference type="AlphaFoldDB" id="A0AAV9WX73"/>
<keyword evidence="2" id="KW-1185">Reference proteome</keyword>
<dbReference type="EMBL" id="JAVHJO010000019">
    <property type="protein sequence ID" value="KAK6523171.1"/>
    <property type="molecule type" value="Genomic_DNA"/>
</dbReference>
<evidence type="ECO:0000313" key="1">
    <source>
        <dbReference type="EMBL" id="KAK6523171.1"/>
    </source>
</evidence>
<gene>
    <name evidence="1" type="ORF">TWF694_006066</name>
</gene>
<organism evidence="1 2">
    <name type="scientific">Orbilia ellipsospora</name>
    <dbReference type="NCBI Taxonomy" id="2528407"/>
    <lineage>
        <taxon>Eukaryota</taxon>
        <taxon>Fungi</taxon>
        <taxon>Dikarya</taxon>
        <taxon>Ascomycota</taxon>
        <taxon>Pezizomycotina</taxon>
        <taxon>Orbiliomycetes</taxon>
        <taxon>Orbiliales</taxon>
        <taxon>Orbiliaceae</taxon>
        <taxon>Orbilia</taxon>
    </lineage>
</organism>
<proteinExistence type="predicted"/>
<dbReference type="Proteomes" id="UP001365542">
    <property type="component" value="Unassembled WGS sequence"/>
</dbReference>
<comment type="caution">
    <text evidence="1">The sequence shown here is derived from an EMBL/GenBank/DDBJ whole genome shotgun (WGS) entry which is preliminary data.</text>
</comment>
<name>A0AAV9WX73_9PEZI</name>
<accession>A0AAV9WX73</accession>
<evidence type="ECO:0000313" key="2">
    <source>
        <dbReference type="Proteomes" id="UP001365542"/>
    </source>
</evidence>